<dbReference type="Pfam" id="PF00656">
    <property type="entry name" value="Peptidase_C14"/>
    <property type="match status" value="1"/>
</dbReference>
<evidence type="ECO:0000259" key="1">
    <source>
        <dbReference type="Pfam" id="PF00656"/>
    </source>
</evidence>
<dbReference type="Proteomes" id="UP000019439">
    <property type="component" value="Chromosome"/>
</dbReference>
<proteinExistence type="predicted"/>
<gene>
    <name evidence="2" type="ORF">BF17_04470</name>
</gene>
<dbReference type="SUPFAM" id="SSF52129">
    <property type="entry name" value="Caspase-like"/>
    <property type="match status" value="1"/>
</dbReference>
<evidence type="ECO:0000313" key="3">
    <source>
        <dbReference type="Proteomes" id="UP000019439"/>
    </source>
</evidence>
<reference evidence="2 3" key="1">
    <citation type="journal article" date="2014" name="Genome Announc.">
        <title>Genome Sequence of Yersinia similis Y228T, a Member of the Yersinia pseudotuberculosis Complex.</title>
        <authorList>
            <person name="Sprague L.D."/>
            <person name="Neubauer H."/>
        </authorList>
    </citation>
    <scope>NUCLEOTIDE SEQUENCE [LARGE SCALE GENOMIC DNA]</scope>
    <source>
        <strain evidence="2 3">228</strain>
    </source>
</reference>
<dbReference type="PANTHER" id="PTHR48104:SF30">
    <property type="entry name" value="METACASPASE-1"/>
    <property type="match status" value="1"/>
</dbReference>
<dbReference type="Gene3D" id="3.40.50.1460">
    <property type="match status" value="1"/>
</dbReference>
<dbReference type="PANTHER" id="PTHR48104">
    <property type="entry name" value="METACASPASE-4"/>
    <property type="match status" value="1"/>
</dbReference>
<dbReference type="EMBL" id="CP007230">
    <property type="protein sequence ID" value="AHK18677.1"/>
    <property type="molecule type" value="Genomic_DNA"/>
</dbReference>
<name>A0ABN4CL54_9GAMM</name>
<keyword evidence="3" id="KW-1185">Reference proteome</keyword>
<accession>A0ABN4CL54</accession>
<evidence type="ECO:0000313" key="2">
    <source>
        <dbReference type="EMBL" id="AHK18677.1"/>
    </source>
</evidence>
<sequence>MQMDDKELKMHIEEGDFSEGHALIISVANYSQVSPLPITVLNDGRDMYLTLVSPSHCGYKTSNVAILLDNKATLAAMRRELKALADRAKPSDTVVIFFSGHGARLGKHTEASSALIPFDCSMDNFIESVMSEEEFSLALKNIQARRVVVFIDACHSGASVSFKNLNNSYADLGYSEKSLSRLSEGSGRVLIASSRASEYSLVFNGARNSLFTEHLLNVLRGGGGTHGDGLIRVFEVFNHVSEQVRSAAPGKQHPIFKASDLEDNFPIALDCGGVKKLTDTIIPNEKVDIWRELGEIFCELYPAGPQDEDIWLRSGGEISRLRLSGSGRANWLAALRILRQGGGGVNITKDSLVGEALNDFPHHQQLKCLKD</sequence>
<dbReference type="InterPro" id="IPR029030">
    <property type="entry name" value="Caspase-like_dom_sf"/>
</dbReference>
<dbReference type="InterPro" id="IPR050452">
    <property type="entry name" value="Metacaspase"/>
</dbReference>
<organism evidence="2 3">
    <name type="scientific">Yersinia similis</name>
    <dbReference type="NCBI Taxonomy" id="367190"/>
    <lineage>
        <taxon>Bacteria</taxon>
        <taxon>Pseudomonadati</taxon>
        <taxon>Pseudomonadota</taxon>
        <taxon>Gammaproteobacteria</taxon>
        <taxon>Enterobacterales</taxon>
        <taxon>Yersiniaceae</taxon>
        <taxon>Yersinia</taxon>
    </lineage>
</organism>
<feature type="domain" description="Peptidase C14 caspase" evidence="1">
    <location>
        <begin position="20"/>
        <end position="265"/>
    </location>
</feature>
<dbReference type="InterPro" id="IPR011600">
    <property type="entry name" value="Pept_C14_caspase"/>
</dbReference>
<protein>
    <submittedName>
        <fullName evidence="2">Peptidase</fullName>
    </submittedName>
</protein>